<dbReference type="Proteomes" id="UP000658980">
    <property type="component" value="Unassembled WGS sequence"/>
</dbReference>
<dbReference type="RefSeq" id="WP_191715262.1">
    <property type="nucleotide sequence ID" value="NZ_JACSPU010000003.1"/>
</dbReference>
<dbReference type="Pfam" id="PF11213">
    <property type="entry name" value="DUF3006"/>
    <property type="match status" value="1"/>
</dbReference>
<evidence type="ECO:0000313" key="1">
    <source>
        <dbReference type="EMBL" id="MBD8015035.1"/>
    </source>
</evidence>
<protein>
    <submittedName>
        <fullName evidence="1">DUF3006 domain-containing protein</fullName>
    </submittedName>
</protein>
<name>A0ABR8WDG0_9BACL</name>
<keyword evidence="2" id="KW-1185">Reference proteome</keyword>
<dbReference type="EMBL" id="JACSPU010000003">
    <property type="protein sequence ID" value="MBD8015035.1"/>
    <property type="molecule type" value="Genomic_DNA"/>
</dbReference>
<comment type="caution">
    <text evidence="1">The sequence shown here is derived from an EMBL/GenBank/DDBJ whole genome shotgun (WGS) entry which is preliminary data.</text>
</comment>
<evidence type="ECO:0000313" key="2">
    <source>
        <dbReference type="Proteomes" id="UP000658980"/>
    </source>
</evidence>
<accession>A0ABR8WDG0</accession>
<dbReference type="InterPro" id="IPR021377">
    <property type="entry name" value="DUF3006"/>
</dbReference>
<organism evidence="1 2">
    <name type="scientific">Planococcus wigleyi</name>
    <dbReference type="NCBI Taxonomy" id="2762216"/>
    <lineage>
        <taxon>Bacteria</taxon>
        <taxon>Bacillati</taxon>
        <taxon>Bacillota</taxon>
        <taxon>Bacilli</taxon>
        <taxon>Bacillales</taxon>
        <taxon>Caryophanaceae</taxon>
        <taxon>Planococcus</taxon>
    </lineage>
</organism>
<proteinExistence type="predicted"/>
<reference evidence="1 2" key="1">
    <citation type="submission" date="2020-08" db="EMBL/GenBank/DDBJ databases">
        <title>A Genomic Blueprint of the Chicken Gut Microbiome.</title>
        <authorList>
            <person name="Gilroy R."/>
            <person name="Ravi A."/>
            <person name="Getino M."/>
            <person name="Pursley I."/>
            <person name="Horton D.L."/>
            <person name="Alikhan N.-F."/>
            <person name="Baker D."/>
            <person name="Gharbi K."/>
            <person name="Hall N."/>
            <person name="Watson M."/>
            <person name="Adriaenssens E.M."/>
            <person name="Foster-Nyarko E."/>
            <person name="Jarju S."/>
            <person name="Secka A."/>
            <person name="Antonio M."/>
            <person name="Oren A."/>
            <person name="Chaudhuri R."/>
            <person name="La Ragione R.M."/>
            <person name="Hildebrand F."/>
            <person name="Pallen M.J."/>
        </authorList>
    </citation>
    <scope>NUCLEOTIDE SEQUENCE [LARGE SCALE GENOMIC DNA]</scope>
    <source>
        <strain evidence="1 2">Sa1BUA13</strain>
    </source>
</reference>
<sequence>MKPLKGIIDRFEENIAVIEIEGITRDFDKSIFPITAEPGDFVEIIGNRVTLLNEETEKRRKEIEELMNELWED</sequence>
<gene>
    <name evidence="1" type="ORF">H9630_09400</name>
</gene>